<dbReference type="InterPro" id="IPR005548">
    <property type="entry name" value="Cell_div_FtsQ/DivIB_C"/>
</dbReference>
<evidence type="ECO:0000256" key="1">
    <source>
        <dbReference type="ARBA" id="ARBA00004370"/>
    </source>
</evidence>
<organism evidence="11">
    <name type="scientific">Christensenella massiliensis</name>
    <dbReference type="NCBI Taxonomy" id="1805714"/>
    <lineage>
        <taxon>Bacteria</taxon>
        <taxon>Bacillati</taxon>
        <taxon>Bacillota</taxon>
        <taxon>Clostridia</taxon>
        <taxon>Christensenellales</taxon>
        <taxon>Christensenellaceae</taxon>
        <taxon>Christensenella</taxon>
    </lineage>
</organism>
<dbReference type="PANTHER" id="PTHR37820">
    <property type="entry name" value="CELL DIVISION PROTEIN DIVIB"/>
    <property type="match status" value="1"/>
</dbReference>
<dbReference type="EMBL" id="CP117826">
    <property type="protein sequence ID" value="XCC62534.1"/>
    <property type="molecule type" value="Genomic_DNA"/>
</dbReference>
<keyword evidence="5 9" id="KW-1133">Transmembrane helix</keyword>
<feature type="region of interest" description="Disordered" evidence="8">
    <location>
        <begin position="248"/>
        <end position="276"/>
    </location>
</feature>
<reference evidence="11" key="1">
    <citation type="submission" date="2023-02" db="EMBL/GenBank/DDBJ databases">
        <title>Gut commensal Christensenella minuta modulates host metabolism via a new class of secondary bile acids.</title>
        <authorList>
            <person name="Liu C."/>
        </authorList>
    </citation>
    <scope>NUCLEOTIDE SEQUENCE</scope>
    <source>
        <strain evidence="11">CA70</strain>
    </source>
</reference>
<evidence type="ECO:0000256" key="4">
    <source>
        <dbReference type="ARBA" id="ARBA00022692"/>
    </source>
</evidence>
<feature type="domain" description="POTRA" evidence="10">
    <location>
        <begin position="35"/>
        <end position="104"/>
    </location>
</feature>
<evidence type="ECO:0000256" key="2">
    <source>
        <dbReference type="ARBA" id="ARBA00022475"/>
    </source>
</evidence>
<dbReference type="PANTHER" id="PTHR37820:SF1">
    <property type="entry name" value="CELL DIVISION PROTEIN FTSQ"/>
    <property type="match status" value="1"/>
</dbReference>
<accession>A0AAU8A935</accession>
<dbReference type="Pfam" id="PF08478">
    <property type="entry name" value="POTRA_1"/>
    <property type="match status" value="1"/>
</dbReference>
<evidence type="ECO:0000256" key="6">
    <source>
        <dbReference type="ARBA" id="ARBA00023136"/>
    </source>
</evidence>
<gene>
    <name evidence="11" type="ORF">PUP29_00965</name>
</gene>
<proteinExistence type="predicted"/>
<dbReference type="InterPro" id="IPR013685">
    <property type="entry name" value="POTRA_FtsQ_type"/>
</dbReference>
<dbReference type="PROSITE" id="PS51779">
    <property type="entry name" value="POTRA"/>
    <property type="match status" value="1"/>
</dbReference>
<evidence type="ECO:0000256" key="5">
    <source>
        <dbReference type="ARBA" id="ARBA00022989"/>
    </source>
</evidence>
<keyword evidence="7" id="KW-0131">Cell cycle</keyword>
<evidence type="ECO:0000256" key="9">
    <source>
        <dbReference type="SAM" id="Phobius"/>
    </source>
</evidence>
<sequence length="276" mass="30628">MKERRKAHSVGKTILMVVLIILLLAGAGYFVYAYFQVENIKITGTHPTFSNSNIAKLAEIEPKTHMFFVNEDEIKERIEAEPYLEVKDIAKDYPKTLVIEVEERTAAAVIPYAEQYLLADVHANVLEMLSELPAEQYPVVTGFSIEAVNLGEQLSTQDSFKVNVYSEILTALRERELAEQIETIDLTDINNIKMRTREGLDIKFGQADKVADKVKMIKRMIPKLAASGDITGTLDVTLGISATYQLNGDEAAVPSEDTTQPDGGDGMQTPEEEAAE</sequence>
<feature type="transmembrane region" description="Helical" evidence="9">
    <location>
        <begin position="12"/>
        <end position="35"/>
    </location>
</feature>
<dbReference type="InterPro" id="IPR050487">
    <property type="entry name" value="FtsQ_DivIB"/>
</dbReference>
<keyword evidence="6 9" id="KW-0472">Membrane</keyword>
<evidence type="ECO:0000256" key="3">
    <source>
        <dbReference type="ARBA" id="ARBA00022618"/>
    </source>
</evidence>
<keyword evidence="2" id="KW-1003">Cell membrane</keyword>
<dbReference type="Pfam" id="PF03799">
    <property type="entry name" value="FtsQ_DivIB_C"/>
    <property type="match status" value="1"/>
</dbReference>
<name>A0AAU8A935_9FIRM</name>
<keyword evidence="4 9" id="KW-0812">Transmembrane</keyword>
<keyword evidence="3" id="KW-0132">Cell division</keyword>
<dbReference type="RefSeq" id="WP_353423589.1">
    <property type="nucleotide sequence ID" value="NZ_CP117826.1"/>
</dbReference>
<dbReference type="InterPro" id="IPR034746">
    <property type="entry name" value="POTRA"/>
</dbReference>
<dbReference type="GO" id="GO:0051301">
    <property type="term" value="P:cell division"/>
    <property type="evidence" value="ECO:0007669"/>
    <property type="project" value="UniProtKB-KW"/>
</dbReference>
<dbReference type="GO" id="GO:0005886">
    <property type="term" value="C:plasma membrane"/>
    <property type="evidence" value="ECO:0007669"/>
    <property type="project" value="TreeGrafter"/>
</dbReference>
<dbReference type="Gene3D" id="3.10.20.310">
    <property type="entry name" value="membrane protein fhac"/>
    <property type="match status" value="1"/>
</dbReference>
<evidence type="ECO:0000256" key="8">
    <source>
        <dbReference type="SAM" id="MobiDB-lite"/>
    </source>
</evidence>
<evidence type="ECO:0000313" key="11">
    <source>
        <dbReference type="EMBL" id="XCC62534.1"/>
    </source>
</evidence>
<comment type="subcellular location">
    <subcellularLocation>
        <location evidence="1">Membrane</location>
    </subcellularLocation>
</comment>
<evidence type="ECO:0000256" key="7">
    <source>
        <dbReference type="ARBA" id="ARBA00023306"/>
    </source>
</evidence>
<evidence type="ECO:0000259" key="10">
    <source>
        <dbReference type="PROSITE" id="PS51779"/>
    </source>
</evidence>
<protein>
    <submittedName>
        <fullName evidence="11">FtsQ-type POTRA domain-containing protein</fullName>
    </submittedName>
</protein>
<dbReference type="AlphaFoldDB" id="A0AAU8A935"/>